<dbReference type="InterPro" id="IPR043127">
    <property type="entry name" value="Sec-1-like_dom3a"/>
</dbReference>
<reference evidence="3 4" key="1">
    <citation type="submission" date="2015-07" db="EMBL/GenBank/DDBJ databases">
        <title>Emmonsia species relationships and genome sequence.</title>
        <authorList>
            <consortium name="The Broad Institute Genomics Platform"/>
            <person name="Cuomo C.A."/>
            <person name="Munoz J.F."/>
            <person name="Imamovic A."/>
            <person name="Priest M.E."/>
            <person name="Young S."/>
            <person name="Clay O.K."/>
            <person name="McEwen J.G."/>
        </authorList>
    </citation>
    <scope>NUCLEOTIDE SEQUENCE [LARGE SCALE GENOMIC DNA]</scope>
    <source>
        <strain evidence="3 4">UAMH 9510</strain>
    </source>
</reference>
<dbReference type="Gene3D" id="3.40.50.1910">
    <property type="match status" value="1"/>
</dbReference>
<proteinExistence type="inferred from homology"/>
<feature type="compositionally biased region" description="Basic and acidic residues" evidence="2">
    <location>
        <begin position="610"/>
        <end position="619"/>
    </location>
</feature>
<dbReference type="SUPFAM" id="SSF56815">
    <property type="entry name" value="Sec1/munc18-like (SM) proteins"/>
    <property type="match status" value="1"/>
</dbReference>
<evidence type="ECO:0000256" key="2">
    <source>
        <dbReference type="SAM" id="MobiDB-lite"/>
    </source>
</evidence>
<feature type="region of interest" description="Disordered" evidence="2">
    <location>
        <begin position="610"/>
        <end position="699"/>
    </location>
</feature>
<feature type="compositionally biased region" description="Polar residues" evidence="2">
    <location>
        <begin position="660"/>
        <end position="675"/>
    </location>
</feature>
<dbReference type="FunFam" id="3.90.830.10:FF:000005">
    <property type="entry name" value="Sec1 family superfamily"/>
    <property type="match status" value="1"/>
</dbReference>
<dbReference type="AlphaFoldDB" id="A0A1J9PSG8"/>
<dbReference type="EMBL" id="LGRN01000011">
    <property type="protein sequence ID" value="OJD19376.1"/>
    <property type="molecule type" value="Genomic_DNA"/>
</dbReference>
<accession>A0A1J9PSG8</accession>
<dbReference type="Gene3D" id="1.25.40.60">
    <property type="match status" value="1"/>
</dbReference>
<dbReference type="STRING" id="1447872.A0A1J9PSG8"/>
<sequence length="699" mass="79913">MESSLIEIQRRAILDTIRYTGGRDWKVLVVDEGSRKLIDNAVKEDDILNENVTNVEQIENRRPMNKDIDAVYILSPLPHIVDCVMADFERRRYRKSFLVWISNLDPQLRHRIERSSVARDQIADFRVMNINFFPREAHVAIFRDPWSFLTLFHPACNNLIRPHLDDLAQKIVSICVSLGEYPIIRYYRPKNPTHEASVLCSHLARFVQDQLDEYAKYREDYPPPSSRPRGILYILDRSMDICAPLVHEFTYQAMAHDLLPLKEGDKVTYKTTLNESQPNEEVKEMEISEHDRIWTDSRHLHMKDLLGKLVDDFNKFRADNPQFNESETTANLNTVKDMLAGLSEFQEGKNAYTLHLNMAQECMRLFQERKLMEVASVEQSLSTGLDEDYRKPKNLADQLVRLLDEDCVGPSERLRLILLYLLYRDGLLPGDIKKLLAHSQLPPQDGEVIYNLDLLGARVEKPLKDSKTKPEPLFPRKVPTQAIEDDTSLSRFEPNLKLLLEEQNKGTLDATIFPYTRPHLDSDGTIGQDNASQASLRSAKPTWARTRPSAAEPRQRIILFMAGGATFSEARACYEFGRTSTKDIYLATSHMLTPKLFLRQLGDLSVDKRRLDLPADRPPPKAPAHLFEKSAPQQPPAPPTGGLAAMTISSRDAARMSPNGPASQTVKPTAPQVTPSHKLGKKEKDKDKDKDKKKRNFFK</sequence>
<dbReference type="Pfam" id="PF00995">
    <property type="entry name" value="Sec1"/>
    <property type="match status" value="1"/>
</dbReference>
<evidence type="ECO:0000313" key="4">
    <source>
        <dbReference type="Proteomes" id="UP000182235"/>
    </source>
</evidence>
<feature type="region of interest" description="Disordered" evidence="2">
    <location>
        <begin position="523"/>
        <end position="548"/>
    </location>
</feature>
<dbReference type="InterPro" id="IPR036045">
    <property type="entry name" value="Sec1-like_sf"/>
</dbReference>
<evidence type="ECO:0008006" key="5">
    <source>
        <dbReference type="Google" id="ProtNLM"/>
    </source>
</evidence>
<name>A0A1J9PSG8_9EURO</name>
<dbReference type="GO" id="GO:0016192">
    <property type="term" value="P:vesicle-mediated transport"/>
    <property type="evidence" value="ECO:0007669"/>
    <property type="project" value="InterPro"/>
</dbReference>
<gene>
    <name evidence="3" type="ORF">AJ78_00646</name>
</gene>
<dbReference type="OrthoDB" id="2228at2759"/>
<dbReference type="Gene3D" id="3.90.830.10">
    <property type="entry name" value="Syntaxin Binding Protein 1, Chain A, domain 2"/>
    <property type="match status" value="1"/>
</dbReference>
<feature type="compositionally biased region" description="Polar residues" evidence="2">
    <location>
        <begin position="525"/>
        <end position="536"/>
    </location>
</feature>
<protein>
    <recommendedName>
        <fullName evidence="5">Sec1 family protein</fullName>
    </recommendedName>
</protein>
<evidence type="ECO:0000256" key="1">
    <source>
        <dbReference type="ARBA" id="ARBA00009884"/>
    </source>
</evidence>
<dbReference type="InterPro" id="IPR043154">
    <property type="entry name" value="Sec-1-like_dom1"/>
</dbReference>
<comment type="similarity">
    <text evidence="1">Belongs to the STXBP/unc-18/SEC1 family.</text>
</comment>
<dbReference type="Proteomes" id="UP000182235">
    <property type="component" value="Unassembled WGS sequence"/>
</dbReference>
<evidence type="ECO:0000313" key="3">
    <source>
        <dbReference type="EMBL" id="OJD19376.1"/>
    </source>
</evidence>
<dbReference type="PANTHER" id="PTHR11679">
    <property type="entry name" value="VESICLE PROTEIN SORTING-ASSOCIATED"/>
    <property type="match status" value="1"/>
</dbReference>
<dbReference type="PIRSF" id="PIRSF005715">
    <property type="entry name" value="VPS45_Sec1"/>
    <property type="match status" value="1"/>
</dbReference>
<dbReference type="Gene3D" id="3.40.50.2060">
    <property type="match status" value="1"/>
</dbReference>
<dbReference type="InterPro" id="IPR027482">
    <property type="entry name" value="Sec1-like_dom2"/>
</dbReference>
<comment type="caution">
    <text evidence="3">The sequence shown here is derived from an EMBL/GenBank/DDBJ whole genome shotgun (WGS) entry which is preliminary data.</text>
</comment>
<organism evidence="3 4">
    <name type="scientific">Emergomyces pasteurianus Ep9510</name>
    <dbReference type="NCBI Taxonomy" id="1447872"/>
    <lineage>
        <taxon>Eukaryota</taxon>
        <taxon>Fungi</taxon>
        <taxon>Dikarya</taxon>
        <taxon>Ascomycota</taxon>
        <taxon>Pezizomycotina</taxon>
        <taxon>Eurotiomycetes</taxon>
        <taxon>Eurotiomycetidae</taxon>
        <taxon>Onygenales</taxon>
        <taxon>Ajellomycetaceae</taxon>
        <taxon>Emergomyces</taxon>
    </lineage>
</organism>
<dbReference type="InterPro" id="IPR001619">
    <property type="entry name" value="Sec1-like"/>
</dbReference>
<keyword evidence="4" id="KW-1185">Reference proteome</keyword>